<comment type="caution">
    <text evidence="5">The sequence shown here is derived from an EMBL/GenBank/DDBJ whole genome shotgun (WGS) entry which is preliminary data.</text>
</comment>
<evidence type="ECO:0000313" key="4">
    <source>
        <dbReference type="EMBL" id="TIB81404.1"/>
    </source>
</evidence>
<feature type="region of interest" description="Disordered" evidence="2">
    <location>
        <begin position="297"/>
        <end position="362"/>
    </location>
</feature>
<dbReference type="EMBL" id="SPRO01000005">
    <property type="protein sequence ID" value="TIC33498.1"/>
    <property type="molecule type" value="Genomic_DNA"/>
</dbReference>
<evidence type="ECO:0000313" key="8">
    <source>
        <dbReference type="Proteomes" id="UP000310685"/>
    </source>
</evidence>
<dbReference type="InterPro" id="IPR056439">
    <property type="entry name" value="VBS_C3G9"/>
</dbReference>
<dbReference type="Proteomes" id="UP000305647">
    <property type="component" value="Unassembled WGS sequence"/>
</dbReference>
<proteinExistence type="predicted"/>
<feature type="region of interest" description="Disordered" evidence="2">
    <location>
        <begin position="1"/>
        <end position="36"/>
    </location>
</feature>
<accession>A0A4T0R974</accession>
<evidence type="ECO:0000313" key="7">
    <source>
        <dbReference type="Proteomes" id="UP000305647"/>
    </source>
</evidence>
<feature type="compositionally biased region" description="Basic and acidic residues" evidence="2">
    <location>
        <begin position="394"/>
        <end position="414"/>
    </location>
</feature>
<dbReference type="InterPro" id="IPR039892">
    <property type="entry name" value="Spa2/Sph1"/>
</dbReference>
<evidence type="ECO:0000313" key="6">
    <source>
        <dbReference type="EMBL" id="TIC65660.1"/>
    </source>
</evidence>
<feature type="region of interest" description="Disordered" evidence="2">
    <location>
        <begin position="161"/>
        <end position="275"/>
    </location>
</feature>
<name>A0A4T0R974_9BASI</name>
<gene>
    <name evidence="6" type="ORF">E3Q01_02048</name>
    <name evidence="5" type="ORF">E3Q10_00808</name>
    <name evidence="4" type="ORF">E3Q22_01127</name>
</gene>
<feature type="compositionally biased region" description="Polar residues" evidence="2">
    <location>
        <begin position="250"/>
        <end position="263"/>
    </location>
</feature>
<feature type="region of interest" description="Disordered" evidence="2">
    <location>
        <begin position="375"/>
        <end position="445"/>
    </location>
</feature>
<feature type="coiled-coil region" evidence="1">
    <location>
        <begin position="465"/>
        <end position="520"/>
    </location>
</feature>
<dbReference type="Proteomes" id="UP000310708">
    <property type="component" value="Unassembled WGS sequence"/>
</dbReference>
<dbReference type="InterPro" id="IPR013724">
    <property type="entry name" value="GIT_SHD"/>
</dbReference>
<feature type="compositionally biased region" description="Polar residues" evidence="2">
    <location>
        <begin position="224"/>
        <end position="243"/>
    </location>
</feature>
<reference evidence="7 8" key="1">
    <citation type="submission" date="2019-03" db="EMBL/GenBank/DDBJ databases">
        <title>Sequencing 25 genomes of Wallemia mellicola.</title>
        <authorList>
            <person name="Gostincar C."/>
        </authorList>
    </citation>
    <scope>NUCLEOTIDE SEQUENCE [LARGE SCALE GENOMIC DNA]</scope>
    <source>
        <strain evidence="4 8">EXF-6152</strain>
        <strain evidence="6 9">EXF-757</strain>
        <strain evidence="5 7">EXF-8738</strain>
    </source>
</reference>
<dbReference type="Proteomes" id="UP000310685">
    <property type="component" value="Unassembled WGS sequence"/>
</dbReference>
<dbReference type="AlphaFoldDB" id="A0A4T0R974"/>
<evidence type="ECO:0000313" key="5">
    <source>
        <dbReference type="EMBL" id="TIC33498.1"/>
    </source>
</evidence>
<feature type="compositionally biased region" description="Polar residues" evidence="2">
    <location>
        <begin position="202"/>
        <end position="213"/>
    </location>
</feature>
<feature type="domain" description="GIT Spa2 homology (SHD)" evidence="3">
    <location>
        <begin position="63"/>
        <end position="93"/>
    </location>
</feature>
<sequence>MQASKTGRHETPVTSLSTSYSNQHPKASSREDSRRIARIHFKQLSEFLETHLRKEAPSSRTSARDKLTRLTRQQFQELSTDVYDELCRRIQGNEGITPRSSKTDSMGAGTTPYLPTKDDFHPKRNQARQKLATLPKTRFKDLASDVYYELVRRYPELLEEQEEQQMQDENREGGEELDKEGEDKSKAEKRNSIQSSRRSSNDLTNNPFNSPLSGGQALLDHNAGTASAPHNRNGSLASTSSLPFTKATPRHSTVSVLQESNDQFDLPPPPAVDRLHHDSLRVDSVDGADGFSSRSISYSSVGNSIPPAPSESQNPFDNQDSRQQSIADFDNSVGDFEPPQSTNPSLTLAPKEGDDHHKTVSSFSNVSLNEFKASLENDMRNEPKRDFSTNLSKRSSDDSLPRETIETREIKDSELAEGTTQPLFYPPPRPAAAASSPLRTTFDNGDTDRLRLEFAQKESRLGRERDELKHQVIQLIEEVKNLGEREEARFAAEEQTRDYIHSLEIQLKELKDKFGFVKSELDRFKRSSGLQPPLPDNNAANISINENGAVAFETLTGLQTAIDDLIVAGRSTSPSLVLNVMKPIVNQVTLIQSDVEAWQNNTDKAESDRVNVLKEKIIATLDNLMTATRNHAMGGGLSPISLLDAAASHVSMTAIEIAKLVGLRQTSSGSVGHRIIDDKSIERSWDDSKNNIEEHSNKVTALIEHVLSSSRQHRNTQLPELSNYLHQIISSTSIITDICHNIKDSEEMFRINTVVDNLHNSNSILSEYSGDEVLEGDTRKKLLSTLISIASNLKDLLRL</sequence>
<evidence type="ECO:0000259" key="3">
    <source>
        <dbReference type="SMART" id="SM00555"/>
    </source>
</evidence>
<dbReference type="SMART" id="SM00555">
    <property type="entry name" value="GIT"/>
    <property type="match status" value="2"/>
</dbReference>
<dbReference type="Pfam" id="PF08518">
    <property type="entry name" value="GIT_SHD"/>
    <property type="match status" value="2"/>
</dbReference>
<dbReference type="EMBL" id="SPRC01000008">
    <property type="protein sequence ID" value="TIB81404.1"/>
    <property type="molecule type" value="Genomic_DNA"/>
</dbReference>
<organism evidence="5 7">
    <name type="scientific">Wallemia mellicola</name>
    <dbReference type="NCBI Taxonomy" id="1708541"/>
    <lineage>
        <taxon>Eukaryota</taxon>
        <taxon>Fungi</taxon>
        <taxon>Dikarya</taxon>
        <taxon>Basidiomycota</taxon>
        <taxon>Wallemiomycotina</taxon>
        <taxon>Wallemiomycetes</taxon>
        <taxon>Wallemiales</taxon>
        <taxon>Wallemiaceae</taxon>
        <taxon>Wallemia</taxon>
    </lineage>
</organism>
<keyword evidence="1" id="KW-0175">Coiled coil</keyword>
<protein>
    <recommendedName>
        <fullName evidence="3">GIT Spa2 homology (SHD) domain-containing protein</fullName>
    </recommendedName>
</protein>
<evidence type="ECO:0000313" key="9">
    <source>
        <dbReference type="Proteomes" id="UP000310708"/>
    </source>
</evidence>
<dbReference type="Pfam" id="PF23742">
    <property type="entry name" value="VBS_C3G9"/>
    <property type="match status" value="1"/>
</dbReference>
<evidence type="ECO:0000256" key="1">
    <source>
        <dbReference type="SAM" id="Coils"/>
    </source>
</evidence>
<feature type="compositionally biased region" description="Polar residues" evidence="2">
    <location>
        <begin position="310"/>
        <end position="326"/>
    </location>
</feature>
<evidence type="ECO:0000256" key="2">
    <source>
        <dbReference type="SAM" id="MobiDB-lite"/>
    </source>
</evidence>
<feature type="compositionally biased region" description="Basic and acidic residues" evidence="2">
    <location>
        <begin position="168"/>
        <end position="191"/>
    </location>
</feature>
<feature type="compositionally biased region" description="Basic and acidic residues" evidence="2">
    <location>
        <begin position="375"/>
        <end position="387"/>
    </location>
</feature>
<dbReference type="PANTHER" id="PTHR21601:SF0">
    <property type="entry name" value="PROTEIN SPA2-RELATED"/>
    <property type="match status" value="1"/>
</dbReference>
<feature type="domain" description="GIT Spa2 homology (SHD)" evidence="3">
    <location>
        <begin position="127"/>
        <end position="157"/>
    </location>
</feature>
<dbReference type="GO" id="GO:0005078">
    <property type="term" value="F:MAP-kinase scaffold activity"/>
    <property type="evidence" value="ECO:0007669"/>
    <property type="project" value="TreeGrafter"/>
</dbReference>
<feature type="region of interest" description="Disordered" evidence="2">
    <location>
        <begin position="93"/>
        <end position="123"/>
    </location>
</feature>
<feature type="compositionally biased region" description="Polar residues" evidence="2">
    <location>
        <begin position="12"/>
        <end position="26"/>
    </location>
</feature>
<dbReference type="PANTHER" id="PTHR21601">
    <property type="entry name" value="SPA2 PROTEIN"/>
    <property type="match status" value="1"/>
</dbReference>
<dbReference type="EMBL" id="SPRX01000021">
    <property type="protein sequence ID" value="TIC65660.1"/>
    <property type="molecule type" value="Genomic_DNA"/>
</dbReference>